<evidence type="ECO:0000256" key="2">
    <source>
        <dbReference type="ARBA" id="ARBA00008012"/>
    </source>
</evidence>
<dbReference type="PANTHER" id="PTHR10683">
    <property type="entry name" value="TRANSALDOLASE"/>
    <property type="match status" value="1"/>
</dbReference>
<evidence type="ECO:0000256" key="1">
    <source>
        <dbReference type="ARBA" id="ARBA00004857"/>
    </source>
</evidence>
<comment type="caution">
    <text evidence="9">The sequence shown here is derived from an EMBL/GenBank/DDBJ whole genome shotgun (WGS) entry which is preliminary data.</text>
</comment>
<gene>
    <name evidence="9" type="ORF">DGAL_LOCUS1849</name>
</gene>
<dbReference type="FunFam" id="3.20.20.70:FF:000088">
    <property type="entry name" value="Transaldolase"/>
    <property type="match status" value="1"/>
</dbReference>
<dbReference type="Gene3D" id="3.20.20.70">
    <property type="entry name" value="Aldolase class I"/>
    <property type="match status" value="1"/>
</dbReference>
<dbReference type="GO" id="GO:0004801">
    <property type="term" value="F:transaldolase activity"/>
    <property type="evidence" value="ECO:0007669"/>
    <property type="project" value="UniProtKB-EC"/>
</dbReference>
<dbReference type="InterPro" id="IPR013785">
    <property type="entry name" value="Aldolase_TIM"/>
</dbReference>
<keyword evidence="6" id="KW-0704">Schiff base</keyword>
<dbReference type="InterPro" id="IPR004730">
    <property type="entry name" value="Transaldolase_1"/>
</dbReference>
<keyword evidence="4 8" id="KW-0808">Transferase</keyword>
<evidence type="ECO:0000256" key="4">
    <source>
        <dbReference type="ARBA" id="ARBA00022679"/>
    </source>
</evidence>
<dbReference type="PROSITE" id="PS00958">
    <property type="entry name" value="TRANSALDOLASE_2"/>
    <property type="match status" value="1"/>
</dbReference>
<dbReference type="NCBIfam" id="TIGR00874">
    <property type="entry name" value="talAB"/>
    <property type="match status" value="1"/>
</dbReference>
<dbReference type="Pfam" id="PF00923">
    <property type="entry name" value="TAL_FSA"/>
    <property type="match status" value="1"/>
</dbReference>
<proteinExistence type="inferred from homology"/>
<comment type="similarity">
    <text evidence="2">Belongs to the transaldolase family. Type 1 subfamily.</text>
</comment>
<dbReference type="SUPFAM" id="SSF51569">
    <property type="entry name" value="Aldolase"/>
    <property type="match status" value="1"/>
</dbReference>
<dbReference type="GO" id="GO:0005737">
    <property type="term" value="C:cytoplasm"/>
    <property type="evidence" value="ECO:0007669"/>
    <property type="project" value="InterPro"/>
</dbReference>
<evidence type="ECO:0000256" key="6">
    <source>
        <dbReference type="ARBA" id="ARBA00023270"/>
    </source>
</evidence>
<protein>
    <recommendedName>
        <fullName evidence="3 8">Transaldolase</fullName>
        <ecNumber evidence="3 8">2.2.1.2</ecNumber>
    </recommendedName>
</protein>
<evidence type="ECO:0000256" key="3">
    <source>
        <dbReference type="ARBA" id="ARBA00013151"/>
    </source>
</evidence>
<name>A0A8J2WAX9_9CRUS</name>
<evidence type="ECO:0000313" key="9">
    <source>
        <dbReference type="EMBL" id="CAH0099693.1"/>
    </source>
</evidence>
<dbReference type="PROSITE" id="PS01054">
    <property type="entry name" value="TRANSALDOLASE_1"/>
    <property type="match status" value="1"/>
</dbReference>
<dbReference type="GO" id="GO:0009052">
    <property type="term" value="P:pentose-phosphate shunt, non-oxidative branch"/>
    <property type="evidence" value="ECO:0007669"/>
    <property type="project" value="TreeGrafter"/>
</dbReference>
<organism evidence="9 10">
    <name type="scientific">Daphnia galeata</name>
    <dbReference type="NCBI Taxonomy" id="27404"/>
    <lineage>
        <taxon>Eukaryota</taxon>
        <taxon>Metazoa</taxon>
        <taxon>Ecdysozoa</taxon>
        <taxon>Arthropoda</taxon>
        <taxon>Crustacea</taxon>
        <taxon>Branchiopoda</taxon>
        <taxon>Diplostraca</taxon>
        <taxon>Cladocera</taxon>
        <taxon>Anomopoda</taxon>
        <taxon>Daphniidae</taxon>
        <taxon>Daphnia</taxon>
    </lineage>
</organism>
<dbReference type="GO" id="GO:0005975">
    <property type="term" value="P:carbohydrate metabolic process"/>
    <property type="evidence" value="ECO:0007669"/>
    <property type="project" value="InterPro"/>
</dbReference>
<comment type="function">
    <text evidence="8">Catalyzes the rate-limiting step of the non-oxidative phase in the pentose phosphate pathway. Catalyzes the reversible conversion of sedheptulose-7-phosphate and D-glyceraldehyde 3-phosphate into erythrose-4-phosphate and beta-D-fructose 6-phosphate.</text>
</comment>
<dbReference type="HAMAP" id="MF_00492">
    <property type="entry name" value="Transaldolase_1"/>
    <property type="match status" value="1"/>
</dbReference>
<sequence length="339" mass="37424">MFCSCVELFGSKKRTGSSTMALEQLKTMTVVVADTGDFETMIKYKPTDATTNPSLLLAAATLPQYQHLVQKAVEYGKKQEGGNAEKLAATMDKLFVLFGVEILKIVPGRVSTEVDARLSFDKEGSVKKALKLIELYAEEGIEKDRVLIKLASTWEGIQAAKELEEKHDVHCNLTLLFSFCQAVACADAGVTLISPFVGRILDWYVSNTSTKSYAPEDDPGVKSVTQIYNYYKKFGYKTVVMGASFRNTGEVIALAGCDLLTISPKLLEELDASSASITRNLDAEQAKSCDLERISLDEKAFRWMLNEDQMATDKLSDGIRKFAVDAVKLETFINEKLNA</sequence>
<evidence type="ECO:0000256" key="5">
    <source>
        <dbReference type="ARBA" id="ARBA00023126"/>
    </source>
</evidence>
<reference evidence="9" key="1">
    <citation type="submission" date="2021-11" db="EMBL/GenBank/DDBJ databases">
        <authorList>
            <person name="Schell T."/>
        </authorList>
    </citation>
    <scope>NUCLEOTIDE SEQUENCE</scope>
    <source>
        <strain evidence="9">M5</strain>
    </source>
</reference>
<dbReference type="OrthoDB" id="2015515at2759"/>
<evidence type="ECO:0000256" key="8">
    <source>
        <dbReference type="RuleBase" id="RU000501"/>
    </source>
</evidence>
<dbReference type="Proteomes" id="UP000789390">
    <property type="component" value="Unassembled WGS sequence"/>
</dbReference>
<dbReference type="InterPro" id="IPR001585">
    <property type="entry name" value="TAL/FSA"/>
</dbReference>
<keyword evidence="10" id="KW-1185">Reference proteome</keyword>
<dbReference type="NCBIfam" id="NF009001">
    <property type="entry name" value="PRK12346.1"/>
    <property type="match status" value="1"/>
</dbReference>
<dbReference type="EMBL" id="CAKKLH010000024">
    <property type="protein sequence ID" value="CAH0099693.1"/>
    <property type="molecule type" value="Genomic_DNA"/>
</dbReference>
<accession>A0A8J2WAX9</accession>
<evidence type="ECO:0000256" key="7">
    <source>
        <dbReference type="ARBA" id="ARBA00048810"/>
    </source>
</evidence>
<comment type="pathway">
    <text evidence="1 8">Carbohydrate degradation; pentose phosphate pathway; D-glyceraldehyde 3-phosphate and beta-D-fructose 6-phosphate from D-ribose 5-phosphate and D-xylulose 5-phosphate (non-oxidative stage): step 2/3.</text>
</comment>
<dbReference type="CDD" id="cd00957">
    <property type="entry name" value="Transaldolase_TalAB"/>
    <property type="match status" value="1"/>
</dbReference>
<dbReference type="EC" id="2.2.1.2" evidence="3 8"/>
<dbReference type="InterPro" id="IPR018225">
    <property type="entry name" value="Transaldolase_AS"/>
</dbReference>
<dbReference type="PANTHER" id="PTHR10683:SF18">
    <property type="entry name" value="TRANSALDOLASE"/>
    <property type="match status" value="1"/>
</dbReference>
<comment type="catalytic activity">
    <reaction evidence="7 8">
        <text>D-sedoheptulose 7-phosphate + D-glyceraldehyde 3-phosphate = D-erythrose 4-phosphate + beta-D-fructose 6-phosphate</text>
        <dbReference type="Rhea" id="RHEA:17053"/>
        <dbReference type="ChEBI" id="CHEBI:16897"/>
        <dbReference type="ChEBI" id="CHEBI:57483"/>
        <dbReference type="ChEBI" id="CHEBI:57634"/>
        <dbReference type="ChEBI" id="CHEBI:59776"/>
        <dbReference type="EC" id="2.2.1.2"/>
    </reaction>
</comment>
<dbReference type="AlphaFoldDB" id="A0A8J2WAX9"/>
<evidence type="ECO:0000313" key="10">
    <source>
        <dbReference type="Proteomes" id="UP000789390"/>
    </source>
</evidence>
<keyword evidence="5 8" id="KW-0570">Pentose shunt</keyword>
<dbReference type="UniPathway" id="UPA00115">
    <property type="reaction ID" value="UER00414"/>
</dbReference>